<dbReference type="EMBL" id="MFJB01000034">
    <property type="protein sequence ID" value="OGG00095.1"/>
    <property type="molecule type" value="Genomic_DNA"/>
</dbReference>
<gene>
    <name evidence="2" type="ORF">A2153_01855</name>
</gene>
<protein>
    <recommendedName>
        <fullName evidence="1">Glycosyltransferase 2-like domain-containing protein</fullName>
    </recommendedName>
</protein>
<evidence type="ECO:0000259" key="1">
    <source>
        <dbReference type="Pfam" id="PF00535"/>
    </source>
</evidence>
<proteinExistence type="predicted"/>
<dbReference type="SUPFAM" id="SSF53448">
    <property type="entry name" value="Nucleotide-diphospho-sugar transferases"/>
    <property type="match status" value="1"/>
</dbReference>
<dbReference type="InterPro" id="IPR001173">
    <property type="entry name" value="Glyco_trans_2-like"/>
</dbReference>
<accession>A0A1F5YIW0</accession>
<dbReference type="Proteomes" id="UP000177396">
    <property type="component" value="Unassembled WGS sequence"/>
</dbReference>
<feature type="domain" description="Glycosyltransferase 2-like" evidence="1">
    <location>
        <begin position="4"/>
        <end position="131"/>
    </location>
</feature>
<dbReference type="PANTHER" id="PTHR43630:SF2">
    <property type="entry name" value="GLYCOSYLTRANSFERASE"/>
    <property type="match status" value="1"/>
</dbReference>
<dbReference type="AlphaFoldDB" id="A0A1F5YIW0"/>
<name>A0A1F5YIW0_9BACT</name>
<dbReference type="CDD" id="cd02511">
    <property type="entry name" value="Beta4Glucosyltransferase"/>
    <property type="match status" value="1"/>
</dbReference>
<organism evidence="2 3">
    <name type="scientific">Candidatus Gottesmanbacteria bacterium RBG_16_38_7b</name>
    <dbReference type="NCBI Taxonomy" id="1798372"/>
    <lineage>
        <taxon>Bacteria</taxon>
        <taxon>Candidatus Gottesmaniibacteriota</taxon>
    </lineage>
</organism>
<dbReference type="Pfam" id="PF00535">
    <property type="entry name" value="Glycos_transf_2"/>
    <property type="match status" value="1"/>
</dbReference>
<dbReference type="PANTHER" id="PTHR43630">
    <property type="entry name" value="POLY-BETA-1,6-N-ACETYL-D-GLUCOSAMINE SYNTHASE"/>
    <property type="match status" value="1"/>
</dbReference>
<sequence length="245" mass="28660">MKLSAIVLTKNEEKNLPACLKSLGFADEIIVIDNNSTDKTLSIARKYTDKIYSFKGLDFSGMRNLGREKAKHSWLFYLDADELVSTKLAQEIVKTLLNPLFSAYRLDRHNYFFGQKWPTTEKMIRLMKKDMLVGWFGPLHETPRMRGSIGQLTNPLYHYTHQNITAMVVKTNLWSEIEADLRLKSHHPPIIWWRFFRVMLTAFYDSYIKQAGYKLGTVGLIESIYQAFSIFITYAKLWEKQNRKS</sequence>
<evidence type="ECO:0000313" key="3">
    <source>
        <dbReference type="Proteomes" id="UP000177396"/>
    </source>
</evidence>
<evidence type="ECO:0000313" key="2">
    <source>
        <dbReference type="EMBL" id="OGG00095.1"/>
    </source>
</evidence>
<comment type="caution">
    <text evidence="2">The sequence shown here is derived from an EMBL/GenBank/DDBJ whole genome shotgun (WGS) entry which is preliminary data.</text>
</comment>
<reference evidence="2 3" key="1">
    <citation type="journal article" date="2016" name="Nat. Commun.">
        <title>Thousands of microbial genomes shed light on interconnected biogeochemical processes in an aquifer system.</title>
        <authorList>
            <person name="Anantharaman K."/>
            <person name="Brown C.T."/>
            <person name="Hug L.A."/>
            <person name="Sharon I."/>
            <person name="Castelle C.J."/>
            <person name="Probst A.J."/>
            <person name="Thomas B.C."/>
            <person name="Singh A."/>
            <person name="Wilkins M.J."/>
            <person name="Karaoz U."/>
            <person name="Brodie E.L."/>
            <person name="Williams K.H."/>
            <person name="Hubbard S.S."/>
            <person name="Banfield J.F."/>
        </authorList>
    </citation>
    <scope>NUCLEOTIDE SEQUENCE [LARGE SCALE GENOMIC DNA]</scope>
</reference>
<dbReference type="InterPro" id="IPR029044">
    <property type="entry name" value="Nucleotide-diphossugar_trans"/>
</dbReference>
<dbReference type="Gene3D" id="3.90.550.10">
    <property type="entry name" value="Spore Coat Polysaccharide Biosynthesis Protein SpsA, Chain A"/>
    <property type="match status" value="1"/>
</dbReference>